<dbReference type="EMBL" id="JAMYJR010000004">
    <property type="protein sequence ID" value="MCO8270401.1"/>
    <property type="molecule type" value="Genomic_DNA"/>
</dbReference>
<dbReference type="Proteomes" id="UP001523369">
    <property type="component" value="Unassembled WGS sequence"/>
</dbReference>
<keyword evidence="3" id="KW-1185">Reference proteome</keyword>
<accession>A0ABT1DKV7</accession>
<organism evidence="2 3">
    <name type="scientific">Paractinoplanes aksuensis</name>
    <dbReference type="NCBI Taxonomy" id="2939490"/>
    <lineage>
        <taxon>Bacteria</taxon>
        <taxon>Bacillati</taxon>
        <taxon>Actinomycetota</taxon>
        <taxon>Actinomycetes</taxon>
        <taxon>Micromonosporales</taxon>
        <taxon>Micromonosporaceae</taxon>
        <taxon>Paractinoplanes</taxon>
    </lineage>
</organism>
<reference evidence="2 3" key="1">
    <citation type="submission" date="2022-06" db="EMBL/GenBank/DDBJ databases">
        <title>New Species of the Genus Actinoplanes, ActinopZanes ferrugineus.</title>
        <authorList>
            <person name="Ding P."/>
        </authorList>
    </citation>
    <scope>NUCLEOTIDE SEQUENCE [LARGE SCALE GENOMIC DNA]</scope>
    <source>
        <strain evidence="2 3">TRM88003</strain>
    </source>
</reference>
<protein>
    <submittedName>
        <fullName evidence="2">DUF2249 domain-containing protein</fullName>
    </submittedName>
</protein>
<name>A0ABT1DKV7_9ACTN</name>
<evidence type="ECO:0000313" key="2">
    <source>
        <dbReference type="EMBL" id="MCO8270401.1"/>
    </source>
</evidence>
<dbReference type="Pfam" id="PF10006">
    <property type="entry name" value="DUF2249"/>
    <property type="match status" value="1"/>
</dbReference>
<evidence type="ECO:0000259" key="1">
    <source>
        <dbReference type="Pfam" id="PF10006"/>
    </source>
</evidence>
<gene>
    <name evidence="2" type="ORF">M1L60_07305</name>
</gene>
<feature type="domain" description="DUF2249" evidence="1">
    <location>
        <begin position="6"/>
        <end position="73"/>
    </location>
</feature>
<comment type="caution">
    <text evidence="2">The sequence shown here is derived from an EMBL/GenBank/DDBJ whole genome shotgun (WGS) entry which is preliminary data.</text>
</comment>
<dbReference type="InterPro" id="IPR018720">
    <property type="entry name" value="DUF2249"/>
</dbReference>
<dbReference type="RefSeq" id="WP_253236539.1">
    <property type="nucleotide sequence ID" value="NZ_JAMYJR010000004.1"/>
</dbReference>
<sequence length="110" mass="12518">MSETQVDVRPVPKPQKHPMIFEAFDALAVGESFVLVNNHDPRHLRDEFERDWAGGYGWEYVERGPVWQIRITRLSAEPPARILGEVTVEAAPDAAGAVWKLQMGRRDPRV</sequence>
<proteinExistence type="predicted"/>
<evidence type="ECO:0000313" key="3">
    <source>
        <dbReference type="Proteomes" id="UP001523369"/>
    </source>
</evidence>